<evidence type="ECO:0000256" key="3">
    <source>
        <dbReference type="ARBA" id="ARBA00006958"/>
    </source>
</evidence>
<dbReference type="GO" id="GO:0016787">
    <property type="term" value="F:hydrolase activity"/>
    <property type="evidence" value="ECO:0007669"/>
    <property type="project" value="UniProtKB-KW"/>
</dbReference>
<reference evidence="10" key="2">
    <citation type="submission" date="2021-03" db="UniProtKB">
        <authorList>
            <consortium name="EnsemblPlants"/>
        </authorList>
    </citation>
    <scope>IDENTIFICATION</scope>
</reference>
<keyword evidence="6" id="KW-0378">Hydrolase</keyword>
<keyword evidence="4" id="KW-0540">Nuclease</keyword>
<keyword evidence="11" id="KW-1185">Reference proteome</keyword>
<reference evidence="10" key="1">
    <citation type="submission" date="2018-11" db="EMBL/GenBank/DDBJ databases">
        <authorList>
            <person name="Grassa J C."/>
        </authorList>
    </citation>
    <scope>NUCLEOTIDE SEQUENCE [LARGE SCALE GENOMIC DNA]</scope>
</reference>
<organism evidence="10 11">
    <name type="scientific">Cannabis sativa</name>
    <name type="common">Hemp</name>
    <name type="synonym">Marijuana</name>
    <dbReference type="NCBI Taxonomy" id="3483"/>
    <lineage>
        <taxon>Eukaryota</taxon>
        <taxon>Viridiplantae</taxon>
        <taxon>Streptophyta</taxon>
        <taxon>Embryophyta</taxon>
        <taxon>Tracheophyta</taxon>
        <taxon>Spermatophyta</taxon>
        <taxon>Magnoliopsida</taxon>
        <taxon>eudicotyledons</taxon>
        <taxon>Gunneridae</taxon>
        <taxon>Pentapetalae</taxon>
        <taxon>rosids</taxon>
        <taxon>fabids</taxon>
        <taxon>Rosales</taxon>
        <taxon>Cannabaceae</taxon>
        <taxon>Cannabis</taxon>
    </lineage>
</organism>
<dbReference type="AlphaFoldDB" id="A0A803NTH8"/>
<comment type="cofactor">
    <cofactor evidence="1">
        <name>a divalent metal cation</name>
        <dbReference type="ChEBI" id="CHEBI:60240"/>
    </cofactor>
</comment>
<keyword evidence="8" id="KW-0175">Coiled coil</keyword>
<protein>
    <recommendedName>
        <fullName evidence="9">DDE Tnp4 domain-containing protein</fullName>
    </recommendedName>
</protein>
<accession>A0A803NTH8</accession>
<name>A0A803NTH8_CANSA</name>
<evidence type="ECO:0000256" key="1">
    <source>
        <dbReference type="ARBA" id="ARBA00001968"/>
    </source>
</evidence>
<comment type="similarity">
    <text evidence="3">Belongs to the HARBI1 family.</text>
</comment>
<keyword evidence="7" id="KW-0539">Nucleus</keyword>
<dbReference type="Pfam" id="PF13359">
    <property type="entry name" value="DDE_Tnp_4"/>
    <property type="match status" value="1"/>
</dbReference>
<proteinExistence type="inferred from homology"/>
<dbReference type="Proteomes" id="UP000596661">
    <property type="component" value="Chromosome 2"/>
</dbReference>
<dbReference type="OMA" id="LTWAQHM"/>
<evidence type="ECO:0000256" key="7">
    <source>
        <dbReference type="ARBA" id="ARBA00023242"/>
    </source>
</evidence>
<evidence type="ECO:0000256" key="2">
    <source>
        <dbReference type="ARBA" id="ARBA00004123"/>
    </source>
</evidence>
<dbReference type="GO" id="GO:0046872">
    <property type="term" value="F:metal ion binding"/>
    <property type="evidence" value="ECO:0007669"/>
    <property type="project" value="UniProtKB-KW"/>
</dbReference>
<dbReference type="GO" id="GO:0005634">
    <property type="term" value="C:nucleus"/>
    <property type="evidence" value="ECO:0007669"/>
    <property type="project" value="UniProtKB-SubCell"/>
</dbReference>
<sequence>MEISSVSLFSQDDISHLYTLFPEMEDWGVNNDSKKWRRKEEEYGFDELEEEKQEQKQREVDFEQEIASFDSNFKLETQTMNDYGNNMKRHYTQLGEMEQSRTKRPGASTGQQHRRLWVKDRSKDWWDQHNHPDFPDEEFRRDFRMSKATFEMICEELDSSVMKKNTMLRDAIPVRQRVAVCIWRLATGEPLRLVSKRFGLGISTCHKLVLEVCSAIKTVLMPKFLQWPGDEKLRMIKDEFESMSGIQNVSGSMYTTHVPIIAPKISVAAYFNKRHTERNQKTSYSITVQGVVDPKGVFTDVCIGWPGSMPDDQILEKSALYQRANRGLLKDVWIVGNSGHPLMDWLLVPYTRQNLTWTQHAFNEKVGEVQNVAKEAFARLKGRWSCLQKRTEVKLQDLPVVLGACCVLHNICEMRNEVIDTPTKFEIFDDEMIAENSIRSANAAQNRDKIAHNLLHHSLAGTGSL</sequence>
<evidence type="ECO:0000256" key="8">
    <source>
        <dbReference type="SAM" id="Coils"/>
    </source>
</evidence>
<evidence type="ECO:0000313" key="11">
    <source>
        <dbReference type="Proteomes" id="UP000596661"/>
    </source>
</evidence>
<feature type="coiled-coil region" evidence="8">
    <location>
        <begin position="38"/>
        <end position="65"/>
    </location>
</feature>
<dbReference type="Gramene" id="evm.model.02.1406">
    <property type="protein sequence ID" value="cds.evm.model.02.1406"/>
    <property type="gene ID" value="evm.TU.02.1406"/>
</dbReference>
<dbReference type="InterPro" id="IPR045249">
    <property type="entry name" value="HARBI1-like"/>
</dbReference>
<dbReference type="GO" id="GO:0004518">
    <property type="term" value="F:nuclease activity"/>
    <property type="evidence" value="ECO:0007669"/>
    <property type="project" value="UniProtKB-KW"/>
</dbReference>
<keyword evidence="5" id="KW-0479">Metal-binding</keyword>
<evidence type="ECO:0000256" key="6">
    <source>
        <dbReference type="ARBA" id="ARBA00022801"/>
    </source>
</evidence>
<evidence type="ECO:0000313" key="10">
    <source>
        <dbReference type="EnsemblPlants" id="cds.evm.model.02.1406"/>
    </source>
</evidence>
<dbReference type="EMBL" id="UZAU01000188">
    <property type="status" value="NOT_ANNOTATED_CDS"/>
    <property type="molecule type" value="Genomic_DNA"/>
</dbReference>
<evidence type="ECO:0000259" key="9">
    <source>
        <dbReference type="Pfam" id="PF13359"/>
    </source>
</evidence>
<dbReference type="EnsemblPlants" id="evm.model.02.1406">
    <property type="protein sequence ID" value="cds.evm.model.02.1406"/>
    <property type="gene ID" value="evm.TU.02.1406"/>
</dbReference>
<evidence type="ECO:0000256" key="5">
    <source>
        <dbReference type="ARBA" id="ARBA00022723"/>
    </source>
</evidence>
<evidence type="ECO:0000256" key="4">
    <source>
        <dbReference type="ARBA" id="ARBA00022722"/>
    </source>
</evidence>
<feature type="domain" description="DDE Tnp4" evidence="9">
    <location>
        <begin position="254"/>
        <end position="410"/>
    </location>
</feature>
<dbReference type="PANTHER" id="PTHR22930:SF199">
    <property type="entry name" value="PROTEIN ALP1-LIKE"/>
    <property type="match status" value="1"/>
</dbReference>
<comment type="subcellular location">
    <subcellularLocation>
        <location evidence="2">Nucleus</location>
    </subcellularLocation>
</comment>
<dbReference type="PANTHER" id="PTHR22930">
    <property type="match status" value="1"/>
</dbReference>
<dbReference type="InterPro" id="IPR027806">
    <property type="entry name" value="HARBI1_dom"/>
</dbReference>